<accession>A0AAU8B4G9</accession>
<evidence type="ECO:0000259" key="1">
    <source>
        <dbReference type="Pfam" id="PF23343"/>
    </source>
</evidence>
<proteinExistence type="predicted"/>
<organism evidence="2">
    <name type="scientific">Dulem virus 102</name>
    <dbReference type="NCBI Taxonomy" id="3145579"/>
    <lineage>
        <taxon>Viruses</taxon>
        <taxon>Monodnaviria</taxon>
        <taxon>Sangervirae</taxon>
        <taxon>Phixviricota</taxon>
        <taxon>Malgrandaviricetes</taxon>
        <taxon>Petitvirales</taxon>
        <taxon>Microviridae</taxon>
        <taxon>Microvirus</taxon>
    </lineage>
</organism>
<protein>
    <submittedName>
        <fullName evidence="2">Replication initiator protein</fullName>
    </submittedName>
</protein>
<name>A0AAU8B4G9_9VIRU</name>
<dbReference type="EMBL" id="PP511760">
    <property type="protein sequence ID" value="XCD07164.1"/>
    <property type="molecule type" value="Genomic_DNA"/>
</dbReference>
<sequence>MKGLCCDASVSCYHPLKALAVGKTMNGKTNYKFINDYFLINYKMRTGKPFPEDKILYLPCGQCLGCRLDYSRQWANRCMLELQYHESSYFVTLTYDDFHVPRSWYTDPSTGEAFQSLTLQKRDFQLFMKRLRKRFSDQHIRFFMCGEYGGQTMRPHYHAIIFGLRLDDLVEYKKSPKGFSYYNSPSLQACWSDQEGRPIGYAVVADVSWESCAYTARYILKKQKGDEAHFYTDFNIQPEFTLMSRKPGIGRQYFDDHPDIYDYDFINLKTEKKGLKFKPPRYYDNLFDIENPERMSEIREIRQKMAQSAQKMKLERTSLSVEELNEVSERVKASQIKSLQRRIEL</sequence>
<reference evidence="2" key="1">
    <citation type="submission" date="2024-03" db="EMBL/GenBank/DDBJ databases">
        <title>Diverse circular DNA viruses in blood, oral, and fecal samples of captive lemurs.</title>
        <authorList>
            <person name="Paietta E.N."/>
            <person name="Kraberger S."/>
            <person name="Lund M.C."/>
            <person name="Custer J.M."/>
            <person name="Vargas K.M."/>
            <person name="Ehmke E.E."/>
            <person name="Yoder A.D."/>
            <person name="Varsani A."/>
        </authorList>
    </citation>
    <scope>NUCLEOTIDE SEQUENCE</scope>
    <source>
        <strain evidence="2">Duke_26_95</strain>
    </source>
</reference>
<evidence type="ECO:0000313" key="2">
    <source>
        <dbReference type="EMBL" id="XCD07164.1"/>
    </source>
</evidence>
<dbReference type="Pfam" id="PF23343">
    <property type="entry name" value="REP_ORF2-G2P"/>
    <property type="match status" value="1"/>
</dbReference>
<dbReference type="InterPro" id="IPR056906">
    <property type="entry name" value="ORF2/G2P_dom"/>
</dbReference>
<feature type="domain" description="Replication-associated protein ORF2/G2P" evidence="1">
    <location>
        <begin position="89"/>
        <end position="222"/>
    </location>
</feature>